<dbReference type="Gene3D" id="3.30.420.40">
    <property type="match status" value="2"/>
</dbReference>
<dbReference type="InterPro" id="IPR043129">
    <property type="entry name" value="ATPase_NBD"/>
</dbReference>
<dbReference type="Pfam" id="PF02782">
    <property type="entry name" value="FGGY_C"/>
    <property type="match status" value="1"/>
</dbReference>
<proteinExistence type="inferred from homology"/>
<keyword evidence="7" id="KW-1185">Reference proteome</keyword>
<dbReference type="PANTHER" id="PTHR43095:SF5">
    <property type="entry name" value="XYLULOSE KINASE"/>
    <property type="match status" value="1"/>
</dbReference>
<dbReference type="Proteomes" id="UP001596150">
    <property type="component" value="Unassembled WGS sequence"/>
</dbReference>
<dbReference type="EMBL" id="JBHSML010000003">
    <property type="protein sequence ID" value="MFC5516537.1"/>
    <property type="molecule type" value="Genomic_DNA"/>
</dbReference>
<gene>
    <name evidence="6" type="ORF">ACFPP9_12210</name>
</gene>
<feature type="domain" description="Carbohydrate kinase FGGY N-terminal" evidence="4">
    <location>
        <begin position="2"/>
        <end position="157"/>
    </location>
</feature>
<keyword evidence="2" id="KW-0808">Transferase</keyword>
<dbReference type="RefSeq" id="WP_266344410.1">
    <property type="nucleotide sequence ID" value="NZ_JAPKNH010000004.1"/>
</dbReference>
<dbReference type="InterPro" id="IPR018485">
    <property type="entry name" value="FGGY_C"/>
</dbReference>
<accession>A0ABW0PXU5</accession>
<dbReference type="PANTHER" id="PTHR43095">
    <property type="entry name" value="SUGAR KINASE"/>
    <property type="match status" value="1"/>
</dbReference>
<protein>
    <submittedName>
        <fullName evidence="6">FGGY family carbohydrate kinase</fullName>
    </submittedName>
</protein>
<dbReference type="Pfam" id="PF00370">
    <property type="entry name" value="FGGY_N"/>
    <property type="match status" value="1"/>
</dbReference>
<evidence type="ECO:0000313" key="6">
    <source>
        <dbReference type="EMBL" id="MFC5516537.1"/>
    </source>
</evidence>
<name>A0ABW0PXU5_9HYPH</name>
<evidence type="ECO:0000256" key="1">
    <source>
        <dbReference type="ARBA" id="ARBA00009156"/>
    </source>
</evidence>
<evidence type="ECO:0000259" key="4">
    <source>
        <dbReference type="Pfam" id="PF00370"/>
    </source>
</evidence>
<evidence type="ECO:0000313" key="7">
    <source>
        <dbReference type="Proteomes" id="UP001596150"/>
    </source>
</evidence>
<dbReference type="InterPro" id="IPR018484">
    <property type="entry name" value="FGGY_N"/>
</dbReference>
<feature type="domain" description="Carbohydrate kinase FGGY C-terminal" evidence="5">
    <location>
        <begin position="262"/>
        <end position="337"/>
    </location>
</feature>
<evidence type="ECO:0000256" key="2">
    <source>
        <dbReference type="ARBA" id="ARBA00022679"/>
    </source>
</evidence>
<comment type="caution">
    <text evidence="6">The sequence shown here is derived from an EMBL/GenBank/DDBJ whole genome shotgun (WGS) entry which is preliminary data.</text>
</comment>
<reference evidence="7" key="1">
    <citation type="journal article" date="2019" name="Int. J. Syst. Evol. Microbiol.">
        <title>The Global Catalogue of Microorganisms (GCM) 10K type strain sequencing project: providing services to taxonomists for standard genome sequencing and annotation.</title>
        <authorList>
            <consortium name="The Broad Institute Genomics Platform"/>
            <consortium name="The Broad Institute Genome Sequencing Center for Infectious Disease"/>
            <person name="Wu L."/>
            <person name="Ma J."/>
        </authorList>
    </citation>
    <scope>NUCLEOTIDE SEQUENCE [LARGE SCALE GENOMIC DNA]</scope>
    <source>
        <strain evidence="7">KACC 12633</strain>
    </source>
</reference>
<organism evidence="6 7">
    <name type="scientific">Kaistia terrae</name>
    <dbReference type="NCBI Taxonomy" id="537017"/>
    <lineage>
        <taxon>Bacteria</taxon>
        <taxon>Pseudomonadati</taxon>
        <taxon>Pseudomonadota</taxon>
        <taxon>Alphaproteobacteria</taxon>
        <taxon>Hyphomicrobiales</taxon>
        <taxon>Kaistiaceae</taxon>
        <taxon>Kaistia</taxon>
    </lineage>
</organism>
<evidence type="ECO:0000259" key="5">
    <source>
        <dbReference type="Pfam" id="PF02782"/>
    </source>
</evidence>
<dbReference type="GO" id="GO:0016301">
    <property type="term" value="F:kinase activity"/>
    <property type="evidence" value="ECO:0007669"/>
    <property type="project" value="UniProtKB-KW"/>
</dbReference>
<dbReference type="SUPFAM" id="SSF53067">
    <property type="entry name" value="Actin-like ATPase domain"/>
    <property type="match status" value="2"/>
</dbReference>
<comment type="similarity">
    <text evidence="1">Belongs to the FGGY kinase family.</text>
</comment>
<evidence type="ECO:0000256" key="3">
    <source>
        <dbReference type="ARBA" id="ARBA00022777"/>
    </source>
</evidence>
<dbReference type="InterPro" id="IPR050406">
    <property type="entry name" value="FGGY_Carb_Kinase"/>
</dbReference>
<keyword evidence="3 6" id="KW-0418">Kinase</keyword>
<sequence length="370" mass="38469">MLVDDALRPLGPAIPWFDLRAHAEAEELAANFACTDRTGIEFEPTRTAAKWLWLARHEPAAIQSAHAWIALTDYPATVWAQSPFMSRSLAVRTACYDIGARKWIPALLQATGAPRLPVVVPAGATIGTLVKGPLTRSGAATTATRLVAGGHDHPVAASVSLRVDPTAIVDSLGTAELIYAETAGPVAPRPGIVRSVPIVGDGEALLKVFELTATLAPLKSLLGGLLALPRIPGAPDPAAVILPGGIGKDVLAARLDTADAEGRLVLARRVLEGCAVVAGRILNDILASGASDGPLFTTGGWSRSDALLQLRADVLDRTLHRLDEPELAAFGAALIAADGGTRGNGRSLRPAVETIVPDPHAARAYAPLRG</sequence>